<name>A0A2N3V6A2_9NOCA</name>
<organism evidence="2 3">
    <name type="scientific">Nocardia fluminea</name>
    <dbReference type="NCBI Taxonomy" id="134984"/>
    <lineage>
        <taxon>Bacteria</taxon>
        <taxon>Bacillati</taxon>
        <taxon>Actinomycetota</taxon>
        <taxon>Actinomycetes</taxon>
        <taxon>Mycobacteriales</taxon>
        <taxon>Nocardiaceae</taxon>
        <taxon>Nocardia</taxon>
    </lineage>
</organism>
<feature type="region of interest" description="Disordered" evidence="1">
    <location>
        <begin position="79"/>
        <end position="98"/>
    </location>
</feature>
<sequence length="98" mass="10362">MAAEHALGTDRLEALDHAADTIHPDLTESPAYPVLRQHLALIALTGADPVAALRAAAGKRELDTADDPAAVLDWRLDPTGAHSAGTGRWPGHLDSRTR</sequence>
<dbReference type="RefSeq" id="WP_101463879.1">
    <property type="nucleotide sequence ID" value="NZ_PJMW01000002.1"/>
</dbReference>
<proteinExistence type="predicted"/>
<reference evidence="2 3" key="1">
    <citation type="submission" date="2017-12" db="EMBL/GenBank/DDBJ databases">
        <title>Sequencing the genomes of 1000 Actinobacteria strains.</title>
        <authorList>
            <person name="Klenk H.-P."/>
        </authorList>
    </citation>
    <scope>NUCLEOTIDE SEQUENCE [LARGE SCALE GENOMIC DNA]</scope>
    <source>
        <strain evidence="2 3">DSM 44489</strain>
    </source>
</reference>
<evidence type="ECO:0000256" key="1">
    <source>
        <dbReference type="SAM" id="MobiDB-lite"/>
    </source>
</evidence>
<protein>
    <submittedName>
        <fullName evidence="2">Uncharacterized protein</fullName>
    </submittedName>
</protein>
<comment type="caution">
    <text evidence="2">The sequence shown here is derived from an EMBL/GenBank/DDBJ whole genome shotgun (WGS) entry which is preliminary data.</text>
</comment>
<dbReference type="EMBL" id="PJMW01000002">
    <property type="protein sequence ID" value="PKV77152.1"/>
    <property type="molecule type" value="Genomic_DNA"/>
</dbReference>
<evidence type="ECO:0000313" key="3">
    <source>
        <dbReference type="Proteomes" id="UP000233766"/>
    </source>
</evidence>
<keyword evidence="3" id="KW-1185">Reference proteome</keyword>
<dbReference type="AlphaFoldDB" id="A0A2N3V6A2"/>
<accession>A0A2N3V6A2</accession>
<gene>
    <name evidence="2" type="ORF">ATK86_1481</name>
</gene>
<dbReference type="Proteomes" id="UP000233766">
    <property type="component" value="Unassembled WGS sequence"/>
</dbReference>
<evidence type="ECO:0000313" key="2">
    <source>
        <dbReference type="EMBL" id="PKV77152.1"/>
    </source>
</evidence>
<dbReference type="OrthoDB" id="4382201at2"/>